<feature type="region of interest" description="Disordered" evidence="10">
    <location>
        <begin position="34"/>
        <end position="60"/>
    </location>
</feature>
<dbReference type="STRING" id="6185.A0A094ZVG8"/>
<protein>
    <submittedName>
        <fullName evidence="12">Lamin-B receptor</fullName>
    </submittedName>
</protein>
<dbReference type="GO" id="GO:0006695">
    <property type="term" value="P:cholesterol biosynthetic process"/>
    <property type="evidence" value="ECO:0007669"/>
    <property type="project" value="TreeGrafter"/>
</dbReference>
<keyword evidence="7 11" id="KW-0472">Membrane</keyword>
<feature type="transmembrane region" description="Helical" evidence="11">
    <location>
        <begin position="409"/>
        <end position="426"/>
    </location>
</feature>
<comment type="subcellular location">
    <subcellularLocation>
        <location evidence="1">Nucleus inner membrane</location>
        <topology evidence="1">Multi-pass membrane protein</topology>
    </subcellularLocation>
</comment>
<organism evidence="12">
    <name type="scientific">Schistosoma haematobium</name>
    <name type="common">Blood fluke</name>
    <dbReference type="NCBI Taxonomy" id="6185"/>
    <lineage>
        <taxon>Eukaryota</taxon>
        <taxon>Metazoa</taxon>
        <taxon>Spiralia</taxon>
        <taxon>Lophotrochozoa</taxon>
        <taxon>Platyhelminthes</taxon>
        <taxon>Trematoda</taxon>
        <taxon>Digenea</taxon>
        <taxon>Strigeidida</taxon>
        <taxon>Schistosomatoidea</taxon>
        <taxon>Schistosomatidae</taxon>
        <taxon>Schistosoma</taxon>
    </lineage>
</organism>
<feature type="transmembrane region" description="Helical" evidence="11">
    <location>
        <begin position="138"/>
        <end position="159"/>
    </location>
</feature>
<evidence type="ECO:0000256" key="5">
    <source>
        <dbReference type="ARBA" id="ARBA00022989"/>
    </source>
</evidence>
<reference evidence="12" key="1">
    <citation type="journal article" date="2012" name="Nat. Genet.">
        <title>Whole-genome sequence of Schistosoma haematobium.</title>
        <authorList>
            <person name="Young N.D."/>
            <person name="Jex A.R."/>
            <person name="Li B."/>
            <person name="Liu S."/>
            <person name="Yang L."/>
            <person name="Xiong Z."/>
            <person name="Li Y."/>
            <person name="Cantacessi C."/>
            <person name="Hall R.S."/>
            <person name="Xu X."/>
            <person name="Chen F."/>
            <person name="Wu X."/>
            <person name="Zerlotini A."/>
            <person name="Oliveira G."/>
            <person name="Hofmann A."/>
            <person name="Zhang G."/>
            <person name="Fang X."/>
            <person name="Kang Y."/>
            <person name="Campbell B.E."/>
            <person name="Loukas A."/>
            <person name="Ranganathan S."/>
            <person name="Rollinson D."/>
            <person name="Rinaldi G."/>
            <person name="Brindley P.J."/>
            <person name="Yang H."/>
            <person name="Wang J."/>
            <person name="Wang J."/>
            <person name="Gasser R.B."/>
        </authorList>
    </citation>
    <scope>NUCLEOTIDE SEQUENCE [LARGE SCALE GENOMIC DNA]</scope>
</reference>
<dbReference type="InterPro" id="IPR001171">
    <property type="entry name" value="ERG24_DHCR-like"/>
</dbReference>
<evidence type="ECO:0000313" key="12">
    <source>
        <dbReference type="EMBL" id="KGB38865.1"/>
    </source>
</evidence>
<dbReference type="AlphaFoldDB" id="A0A094ZVG8"/>
<evidence type="ECO:0000256" key="11">
    <source>
        <dbReference type="SAM" id="Phobius"/>
    </source>
</evidence>
<accession>A0A094ZVG8</accession>
<feature type="transmembrane region" description="Helical" evidence="11">
    <location>
        <begin position="311"/>
        <end position="332"/>
    </location>
</feature>
<feature type="transmembrane region" description="Helical" evidence="11">
    <location>
        <begin position="371"/>
        <end position="389"/>
    </location>
</feature>
<feature type="transmembrane region" description="Helical" evidence="11">
    <location>
        <begin position="221"/>
        <end position="242"/>
    </location>
</feature>
<dbReference type="GO" id="GO:0005789">
    <property type="term" value="C:endoplasmic reticulum membrane"/>
    <property type="evidence" value="ECO:0007669"/>
    <property type="project" value="TreeGrafter"/>
</dbReference>
<keyword evidence="3" id="KW-0597">Phosphoprotein</keyword>
<proteinExistence type="inferred from homology"/>
<dbReference type="EMBL" id="KL251091">
    <property type="protein sequence ID" value="KGB38865.1"/>
    <property type="molecule type" value="Genomic_DNA"/>
</dbReference>
<evidence type="ECO:0000256" key="2">
    <source>
        <dbReference type="ARBA" id="ARBA00005402"/>
    </source>
</evidence>
<dbReference type="Gene3D" id="1.20.120.1630">
    <property type="match status" value="1"/>
</dbReference>
<keyword evidence="4 11" id="KW-0812">Transmembrane</keyword>
<evidence type="ECO:0000256" key="8">
    <source>
        <dbReference type="ARBA" id="ARBA00023170"/>
    </source>
</evidence>
<name>A0A094ZVG8_SCHHA</name>
<keyword evidence="5 11" id="KW-1133">Transmembrane helix</keyword>
<keyword evidence="8 12" id="KW-0675">Receptor</keyword>
<keyword evidence="9" id="KW-0539">Nucleus</keyword>
<dbReference type="Pfam" id="PF01222">
    <property type="entry name" value="ERG4_ERG24"/>
    <property type="match status" value="1"/>
</dbReference>
<keyword evidence="6" id="KW-0238">DNA-binding</keyword>
<gene>
    <name evidence="12" type="ORF">MS3_07273</name>
</gene>
<sequence length="540" mass="61871">MTVDGKDNSLDCMYFNSGISQLVGVLREFVHEPQAASESKVRRRRSPSVDPSEESVKSVTKTTQYTETVFDRPVQTDVLKSLPLNHGLSRFSQKIIKKIETEKPTHFYEEGLVHKPEAIQPHKPVTLTPLLTNYRKTLFSPTVVAIIQVLFIIPFVYWLNLLIFAPVSVSNFSGENKSLWESAFPLIEILWPTGDNKSLWGPARPFLGVLWPTDWHNYINIQSSVLVFMYLLLQCLVARFLPIGRIVTTGIRNIDYRCNSSIFLDFWCGRHVRPQWFGIDWKMTITRSGLMALPLIDLTYIFRQYEQYERISPALAAHALMHALWVLDFFIFEVRGVVYFHAYLDFCSLLYTHTFSFTYEAQSVTFGSCFIISRLVALPFVYSITSSYLSSRPDVGRQLTSSSKHSCNAWIMGIAIVLFLLGLWIHRRSNNQKDRFRRDPHDPSFANAEIVVGPGAQRLLVSGLWGYVRHPNYVGYIILAVAMQIPCGFDSPLLWGISAITILNIIHRSIVVEDACLRKHGPAWQKYTALVPYRFIPKVF</sequence>
<dbReference type="PANTHER" id="PTHR21257:SF55">
    <property type="entry name" value="DELTA(14)-STEROL REDUCTASE LBR"/>
    <property type="match status" value="1"/>
</dbReference>
<evidence type="ECO:0000256" key="1">
    <source>
        <dbReference type="ARBA" id="ARBA00004473"/>
    </source>
</evidence>
<dbReference type="GO" id="GO:0005637">
    <property type="term" value="C:nuclear inner membrane"/>
    <property type="evidence" value="ECO:0007669"/>
    <property type="project" value="UniProtKB-SubCell"/>
</dbReference>
<dbReference type="PANTHER" id="PTHR21257">
    <property type="entry name" value="DELTA(14)-STEROL REDUCTASE"/>
    <property type="match status" value="1"/>
</dbReference>
<evidence type="ECO:0000256" key="10">
    <source>
        <dbReference type="SAM" id="MobiDB-lite"/>
    </source>
</evidence>
<feature type="transmembrane region" description="Helical" evidence="11">
    <location>
        <begin position="338"/>
        <end position="359"/>
    </location>
</feature>
<evidence type="ECO:0000256" key="9">
    <source>
        <dbReference type="ARBA" id="ARBA00023242"/>
    </source>
</evidence>
<dbReference type="GO" id="GO:0003677">
    <property type="term" value="F:DNA binding"/>
    <property type="evidence" value="ECO:0007669"/>
    <property type="project" value="UniProtKB-KW"/>
</dbReference>
<dbReference type="GO" id="GO:0050613">
    <property type="term" value="F:Delta14-sterol reductase activity"/>
    <property type="evidence" value="ECO:0007669"/>
    <property type="project" value="TreeGrafter"/>
</dbReference>
<evidence type="ECO:0000256" key="7">
    <source>
        <dbReference type="ARBA" id="ARBA00023136"/>
    </source>
</evidence>
<comment type="similarity">
    <text evidence="2">Belongs to the ERG4/ERG24 family.</text>
</comment>
<evidence type="ECO:0000256" key="4">
    <source>
        <dbReference type="ARBA" id="ARBA00022692"/>
    </source>
</evidence>
<evidence type="ECO:0000256" key="3">
    <source>
        <dbReference type="ARBA" id="ARBA00022553"/>
    </source>
</evidence>
<evidence type="ECO:0000256" key="6">
    <source>
        <dbReference type="ARBA" id="ARBA00023125"/>
    </source>
</evidence>